<feature type="region of interest" description="Disordered" evidence="11">
    <location>
        <begin position="1"/>
        <end position="34"/>
    </location>
</feature>
<dbReference type="EC" id="2.1.1.35" evidence="5"/>
<comment type="caution">
    <text evidence="13">The sequence shown here is derived from an EMBL/GenBank/DDBJ whole genome shotgun (WGS) entry which is preliminary data.</text>
</comment>
<comment type="function">
    <text evidence="7">Catalyzes the formation of 5-methyl-uridine at position 54 (m5U54) in all tRNA. May also have a role in tRNA stabilization or maturation.</text>
</comment>
<evidence type="ECO:0000256" key="1">
    <source>
        <dbReference type="ARBA" id="ARBA00022603"/>
    </source>
</evidence>
<keyword evidence="1 9" id="KW-0489">Methyltransferase</keyword>
<comment type="catalytic activity">
    <reaction evidence="6">
        <text>uridine(54) in tRNA + S-adenosyl-L-methionine = 5-methyluridine(54) in tRNA + S-adenosyl-L-homocysteine + H(+)</text>
        <dbReference type="Rhea" id="RHEA:42712"/>
        <dbReference type="Rhea" id="RHEA-COMP:10167"/>
        <dbReference type="Rhea" id="RHEA-COMP:10193"/>
        <dbReference type="ChEBI" id="CHEBI:15378"/>
        <dbReference type="ChEBI" id="CHEBI:57856"/>
        <dbReference type="ChEBI" id="CHEBI:59789"/>
        <dbReference type="ChEBI" id="CHEBI:65315"/>
        <dbReference type="ChEBI" id="CHEBI:74447"/>
        <dbReference type="EC" id="2.1.1.35"/>
    </reaction>
</comment>
<evidence type="ECO:0000256" key="6">
    <source>
        <dbReference type="ARBA" id="ARBA00052788"/>
    </source>
</evidence>
<dbReference type="InterPro" id="IPR012340">
    <property type="entry name" value="NA-bd_OB-fold"/>
</dbReference>
<name>A0A9P4KFL9_9PLEO</name>
<feature type="binding site" evidence="9">
    <location>
        <position position="426"/>
    </location>
    <ligand>
        <name>S-adenosyl-L-methionine</name>
        <dbReference type="ChEBI" id="CHEBI:59789"/>
    </ligand>
</feature>
<evidence type="ECO:0000259" key="12">
    <source>
        <dbReference type="Pfam" id="PF01938"/>
    </source>
</evidence>
<dbReference type="PROSITE" id="PS01231">
    <property type="entry name" value="TRMA_2"/>
    <property type="match status" value="1"/>
</dbReference>
<feature type="binding site" evidence="9">
    <location>
        <position position="368"/>
    </location>
    <ligand>
        <name>S-adenosyl-L-methionine</name>
        <dbReference type="ChEBI" id="CHEBI:59789"/>
    </ligand>
</feature>
<dbReference type="PROSITE" id="PS51687">
    <property type="entry name" value="SAM_MT_RNA_M5U"/>
    <property type="match status" value="1"/>
</dbReference>
<evidence type="ECO:0000256" key="2">
    <source>
        <dbReference type="ARBA" id="ARBA00022679"/>
    </source>
</evidence>
<dbReference type="PANTHER" id="PTHR11061">
    <property type="entry name" value="RNA M5U METHYLTRANSFERASE"/>
    <property type="match status" value="1"/>
</dbReference>
<dbReference type="PANTHER" id="PTHR11061:SF30">
    <property type="entry name" value="TRNA (URACIL(54)-C(5))-METHYLTRANSFERASE"/>
    <property type="match status" value="1"/>
</dbReference>
<dbReference type="Pfam" id="PF05958">
    <property type="entry name" value="tRNA_U5-meth_tr"/>
    <property type="match status" value="1"/>
</dbReference>
<accession>A0A9P4KFL9</accession>
<evidence type="ECO:0000256" key="7">
    <source>
        <dbReference type="ARBA" id="ARBA00054700"/>
    </source>
</evidence>
<dbReference type="GO" id="GO:0009451">
    <property type="term" value="P:RNA modification"/>
    <property type="evidence" value="ECO:0007669"/>
    <property type="project" value="UniProtKB-ARBA"/>
</dbReference>
<feature type="active site" description="Nucleophile" evidence="9">
    <location>
        <position position="502"/>
    </location>
</feature>
<keyword evidence="3 9" id="KW-0949">S-adenosyl-L-methionine</keyword>
<keyword evidence="2 9" id="KW-0808">Transferase</keyword>
<reference evidence="14" key="1">
    <citation type="journal article" date="2020" name="Stud. Mycol.">
        <title>101 Dothideomycetes genomes: A test case for predicting lifestyles and emergence of pathogens.</title>
        <authorList>
            <person name="Haridas S."/>
            <person name="Albert R."/>
            <person name="Binder M."/>
            <person name="Bloem J."/>
            <person name="LaButti K."/>
            <person name="Salamov A."/>
            <person name="Andreopoulos B."/>
            <person name="Baker S."/>
            <person name="Barry K."/>
            <person name="Bills G."/>
            <person name="Bluhm B."/>
            <person name="Cannon C."/>
            <person name="Castanera R."/>
            <person name="Culley D."/>
            <person name="Daum C."/>
            <person name="Ezra D."/>
            <person name="Gonzalez J."/>
            <person name="Henrissat B."/>
            <person name="Kuo A."/>
            <person name="Liang C."/>
            <person name="Lipzen A."/>
            <person name="Lutzoni F."/>
            <person name="Magnuson J."/>
            <person name="Mondo S."/>
            <person name="Nolan M."/>
            <person name="Ohm R."/>
            <person name="Pangilinan J."/>
            <person name="Park H.-J."/>
            <person name="Ramirez L."/>
            <person name="Alfaro M."/>
            <person name="Sun H."/>
            <person name="Tritt A."/>
            <person name="Yoshinaga Y."/>
            <person name="Zwiers L.-H."/>
            <person name="Turgeon B."/>
            <person name="Goodwin S."/>
            <person name="Spatafora J."/>
            <person name="Crous P."/>
            <person name="Grigoriev I."/>
        </authorList>
    </citation>
    <scope>NUCLEOTIDE SEQUENCE [LARGE SCALE GENOMIC DNA]</scope>
    <source>
        <strain evidence="14">CBS 304.66</strain>
    </source>
</reference>
<dbReference type="FunFam" id="3.40.50.150:FF:000174">
    <property type="entry name" value="TRM2p tRNA methyltransferase"/>
    <property type="match status" value="1"/>
</dbReference>
<feature type="compositionally biased region" description="Basic and acidic residues" evidence="11">
    <location>
        <begin position="232"/>
        <end position="243"/>
    </location>
</feature>
<keyword evidence="14" id="KW-1185">Reference proteome</keyword>
<dbReference type="PROSITE" id="PS51622">
    <property type="entry name" value="SAM_MT_RNA_M5U_2"/>
    <property type="match status" value="1"/>
</dbReference>
<feature type="binding site" evidence="9">
    <location>
        <position position="475"/>
    </location>
    <ligand>
        <name>S-adenosyl-L-methionine</name>
        <dbReference type="ChEBI" id="CHEBI:59789"/>
    </ligand>
</feature>
<dbReference type="InterPro" id="IPR029063">
    <property type="entry name" value="SAM-dependent_MTases_sf"/>
</dbReference>
<dbReference type="Proteomes" id="UP000800093">
    <property type="component" value="Unassembled WGS sequence"/>
</dbReference>
<keyword evidence="4" id="KW-0819">tRNA processing</keyword>
<dbReference type="FunFam" id="3.40.50.150:FF:000104">
    <property type="entry name" value="S-adenosyl-L-methionine-dependent methyltransferase"/>
    <property type="match status" value="1"/>
</dbReference>
<organism evidence="13 14">
    <name type="scientific">Lojkania enalia</name>
    <dbReference type="NCBI Taxonomy" id="147567"/>
    <lineage>
        <taxon>Eukaryota</taxon>
        <taxon>Fungi</taxon>
        <taxon>Dikarya</taxon>
        <taxon>Ascomycota</taxon>
        <taxon>Pezizomycotina</taxon>
        <taxon>Dothideomycetes</taxon>
        <taxon>Pleosporomycetidae</taxon>
        <taxon>Pleosporales</taxon>
        <taxon>Pleosporales incertae sedis</taxon>
        <taxon>Lojkania</taxon>
    </lineage>
</organism>
<protein>
    <recommendedName>
        <fullName evidence="8">tRNA (uracil(54)-C(5))-methyltransferase</fullName>
        <ecNumber evidence="5">2.1.1.35</ecNumber>
    </recommendedName>
</protein>
<evidence type="ECO:0000256" key="3">
    <source>
        <dbReference type="ARBA" id="ARBA00022691"/>
    </source>
</evidence>
<dbReference type="PROSITE" id="PS01230">
    <property type="entry name" value="TRMA_1"/>
    <property type="match status" value="1"/>
</dbReference>
<dbReference type="InterPro" id="IPR025795">
    <property type="entry name" value="tRNA_(uracil-5-)_MeTrfase"/>
</dbReference>
<feature type="active site" evidence="10">
    <location>
        <position position="502"/>
    </location>
</feature>
<evidence type="ECO:0000313" key="13">
    <source>
        <dbReference type="EMBL" id="KAF2267062.1"/>
    </source>
</evidence>
<dbReference type="InterPro" id="IPR030391">
    <property type="entry name" value="MeTrfase_TrmA_CS"/>
</dbReference>
<dbReference type="InterPro" id="IPR030390">
    <property type="entry name" value="MeTrfase_TrmA_AS"/>
</dbReference>
<gene>
    <name evidence="13" type="ORF">CC78DRAFT_103388</name>
</gene>
<dbReference type="OrthoDB" id="10250660at2759"/>
<dbReference type="AlphaFoldDB" id="A0A9P4KFL9"/>
<feature type="region of interest" description="Disordered" evidence="11">
    <location>
        <begin position="227"/>
        <end position="246"/>
    </location>
</feature>
<proteinExistence type="inferred from homology"/>
<evidence type="ECO:0000313" key="14">
    <source>
        <dbReference type="Proteomes" id="UP000800093"/>
    </source>
</evidence>
<dbReference type="EMBL" id="ML986594">
    <property type="protein sequence ID" value="KAF2267062.1"/>
    <property type="molecule type" value="Genomic_DNA"/>
</dbReference>
<dbReference type="Gene3D" id="3.40.50.150">
    <property type="entry name" value="Vaccinia Virus protein VP39"/>
    <property type="match status" value="2"/>
</dbReference>
<evidence type="ECO:0000256" key="8">
    <source>
        <dbReference type="ARBA" id="ARBA00070108"/>
    </source>
</evidence>
<dbReference type="Gene3D" id="2.40.50.140">
    <property type="entry name" value="Nucleic acid-binding proteins"/>
    <property type="match status" value="1"/>
</dbReference>
<feature type="binding site" evidence="9">
    <location>
        <position position="405"/>
    </location>
    <ligand>
        <name>S-adenosyl-L-methionine</name>
        <dbReference type="ChEBI" id="CHEBI:59789"/>
    </ligand>
</feature>
<dbReference type="SUPFAM" id="SSF53335">
    <property type="entry name" value="S-adenosyl-L-methionine-dependent methyltransferases"/>
    <property type="match status" value="1"/>
</dbReference>
<dbReference type="GO" id="GO:0030697">
    <property type="term" value="F:tRNA (uracil(54)-C5)-methyltransferase activity, S-adenosyl methionine-dependent"/>
    <property type="evidence" value="ECO:0007669"/>
    <property type="project" value="UniProtKB-EC"/>
</dbReference>
<dbReference type="FunFam" id="2.40.50.140:FF:000201">
    <property type="entry name" value="TRM2p tRNA methyltransferase"/>
    <property type="match status" value="1"/>
</dbReference>
<feature type="domain" description="TRAM" evidence="12">
    <location>
        <begin position="91"/>
        <end position="136"/>
    </location>
</feature>
<evidence type="ECO:0000256" key="11">
    <source>
        <dbReference type="SAM" id="MobiDB-lite"/>
    </source>
</evidence>
<dbReference type="InterPro" id="IPR010280">
    <property type="entry name" value="U5_MeTrfase_fam"/>
</dbReference>
<dbReference type="Pfam" id="PF01938">
    <property type="entry name" value="TRAM"/>
    <property type="match status" value="1"/>
</dbReference>
<evidence type="ECO:0000256" key="5">
    <source>
        <dbReference type="ARBA" id="ARBA00033763"/>
    </source>
</evidence>
<evidence type="ECO:0000256" key="9">
    <source>
        <dbReference type="PROSITE-ProRule" id="PRU01024"/>
    </source>
</evidence>
<dbReference type="GO" id="GO:0032259">
    <property type="term" value="P:methylation"/>
    <property type="evidence" value="ECO:0007669"/>
    <property type="project" value="UniProtKB-KW"/>
</dbReference>
<comment type="similarity">
    <text evidence="9">Belongs to the class I-like SAM-binding methyltransferase superfamily. RNA M5U methyltransferase family.</text>
</comment>
<dbReference type="SUPFAM" id="SSF50249">
    <property type="entry name" value="Nucleic acid-binding proteins"/>
    <property type="match status" value="1"/>
</dbReference>
<dbReference type="GO" id="GO:0008033">
    <property type="term" value="P:tRNA processing"/>
    <property type="evidence" value="ECO:0007669"/>
    <property type="project" value="UniProtKB-KW"/>
</dbReference>
<evidence type="ECO:0000256" key="10">
    <source>
        <dbReference type="PROSITE-ProRule" id="PRU10015"/>
    </source>
</evidence>
<sequence length="567" mass="62544">MASSVDNVAPIESNGAKRQAETALRSQEEPRGSYRFKNKRMKNGHAIGSTILKTNGDHEEVLLEDVNALLKSFKLEADGTVESKPVPEHLSEVEVKIEHISSTGDGLGFLKDSNAEHVYVVPFTAPGDVVTAKVFKRFDKSRYSLTDFVKVNIPSPHRDESLVKCPYFATCSGCQFQMLPYGYQLAHKKTIVEKAYKNFSNLPPELIPAIGDTIGSPLQYGYRTKLTPHFDGPPDARRSDGRNGIKRSFKEVPPIGFMKKGTRTTIDIEDCPIGTDAVRKGNKRERKRVAEELSKYSKGATLLLRENTERILKSDYEAPYVVKKYEEAVYEDRGAHIHKKTCVTDPKATTTEYIDDFEFVNPAGAFFQNNNAILPRFTQYIRDHILPLPSDDLNQPKISNLIDAYSGSGLFTITLSSLFNTSLGIDISPASINSATHNAIINNLPSSRAKFIAADAAALFASIETPAEETVVMIDPPRKGCDESFLRQLVGYGPQRIVYVSCNVHTQARDVGILVGGMKRVDGGMGPGVGCYEIESIVGFDFFPQTGHVEGVAVLRRSIGRNGGKRD</sequence>
<evidence type="ECO:0000256" key="4">
    <source>
        <dbReference type="ARBA" id="ARBA00022694"/>
    </source>
</evidence>
<dbReference type="InterPro" id="IPR002792">
    <property type="entry name" value="TRAM_dom"/>
</dbReference>